<evidence type="ECO:0000313" key="3">
    <source>
        <dbReference type="WBParaSite" id="HCON_00104410-00001"/>
    </source>
</evidence>
<reference evidence="3" key="1">
    <citation type="submission" date="2020-12" db="UniProtKB">
        <authorList>
            <consortium name="WormBaseParasite"/>
        </authorList>
    </citation>
    <scope>IDENTIFICATION</scope>
    <source>
        <strain evidence="3">MHco3</strain>
    </source>
</reference>
<dbReference type="Proteomes" id="UP000025227">
    <property type="component" value="Unplaced"/>
</dbReference>
<name>A0A7I4YJJ7_HAECO</name>
<organism evidence="2 3">
    <name type="scientific">Haemonchus contortus</name>
    <name type="common">Barber pole worm</name>
    <dbReference type="NCBI Taxonomy" id="6289"/>
    <lineage>
        <taxon>Eukaryota</taxon>
        <taxon>Metazoa</taxon>
        <taxon>Ecdysozoa</taxon>
        <taxon>Nematoda</taxon>
        <taxon>Chromadorea</taxon>
        <taxon>Rhabditida</taxon>
        <taxon>Rhabditina</taxon>
        <taxon>Rhabditomorpha</taxon>
        <taxon>Strongyloidea</taxon>
        <taxon>Trichostrongylidae</taxon>
        <taxon>Haemonchus</taxon>
    </lineage>
</organism>
<proteinExistence type="predicted"/>
<dbReference type="OrthoDB" id="10332173at2759"/>
<dbReference type="OMA" id="MIIRDYS"/>
<sequence>MQPFTLAILFCVAYSAAEDCSQIEYDKFDGFKKSYGGFKLPFKLLKKFDGGDLVLEFPVEEHEDDMIIRDYSNFPPSVILSRSPKNKRPAYLLYDSSKSEVKNVSAADFIDSIHKCKKNEN</sequence>
<feature type="chain" id="PRO_5029550333" evidence="1">
    <location>
        <begin position="18"/>
        <end position="121"/>
    </location>
</feature>
<feature type="signal peptide" evidence="1">
    <location>
        <begin position="1"/>
        <end position="17"/>
    </location>
</feature>
<dbReference type="AlphaFoldDB" id="A0A7I4YJJ7"/>
<evidence type="ECO:0000313" key="2">
    <source>
        <dbReference type="Proteomes" id="UP000025227"/>
    </source>
</evidence>
<dbReference type="WBParaSite" id="HCON_00104410-00001">
    <property type="protein sequence ID" value="HCON_00104410-00001"/>
    <property type="gene ID" value="HCON_00104410"/>
</dbReference>
<accession>A0A7I4YJJ7</accession>
<protein>
    <submittedName>
        <fullName evidence="3">Secreted protein</fullName>
    </submittedName>
</protein>
<keyword evidence="2" id="KW-1185">Reference proteome</keyword>
<keyword evidence="1" id="KW-0732">Signal</keyword>
<evidence type="ECO:0000256" key="1">
    <source>
        <dbReference type="SAM" id="SignalP"/>
    </source>
</evidence>